<dbReference type="CDD" id="cd00207">
    <property type="entry name" value="fer2"/>
    <property type="match status" value="1"/>
</dbReference>
<dbReference type="Gene3D" id="3.10.20.30">
    <property type="match status" value="1"/>
</dbReference>
<dbReference type="Proteomes" id="UP000198915">
    <property type="component" value="Unassembled WGS sequence"/>
</dbReference>
<dbReference type="RefSeq" id="WP_092274302.1">
    <property type="nucleotide sequence ID" value="NZ_BJOE01000026.1"/>
</dbReference>
<gene>
    <name evidence="2" type="ORF">SAMN05518846_116137</name>
</gene>
<dbReference type="EMBL" id="FORT01000016">
    <property type="protein sequence ID" value="SFK63132.1"/>
    <property type="molecule type" value="Genomic_DNA"/>
</dbReference>
<evidence type="ECO:0000259" key="1">
    <source>
        <dbReference type="PROSITE" id="PS51085"/>
    </source>
</evidence>
<dbReference type="Pfam" id="PF00111">
    <property type="entry name" value="Fer2"/>
    <property type="match status" value="1"/>
</dbReference>
<dbReference type="AlphaFoldDB" id="A0A1I4B2L1"/>
<evidence type="ECO:0000313" key="3">
    <source>
        <dbReference type="Proteomes" id="UP000198915"/>
    </source>
</evidence>
<sequence length="101" mass="11161">MEQPDLKQNVVTVVQGEVESTVYLADGDNLLMGLVRANLPVEFFCTTGKCTTCRLRVEMTGDSAKPPSETEQYRLGIEAIAKGYRLACQVFVTGNMRVFLP</sequence>
<name>A0A1I4B2L1_9BACL</name>
<proteinExistence type="predicted"/>
<organism evidence="2 3">
    <name type="scientific">Brevibacillus centrosporus</name>
    <dbReference type="NCBI Taxonomy" id="54910"/>
    <lineage>
        <taxon>Bacteria</taxon>
        <taxon>Bacillati</taxon>
        <taxon>Bacillota</taxon>
        <taxon>Bacilli</taxon>
        <taxon>Bacillales</taxon>
        <taxon>Paenibacillaceae</taxon>
        <taxon>Brevibacillus</taxon>
    </lineage>
</organism>
<evidence type="ECO:0000313" key="2">
    <source>
        <dbReference type="EMBL" id="SFK63132.1"/>
    </source>
</evidence>
<dbReference type="SUPFAM" id="SSF54292">
    <property type="entry name" value="2Fe-2S ferredoxin-like"/>
    <property type="match status" value="1"/>
</dbReference>
<dbReference type="InterPro" id="IPR001041">
    <property type="entry name" value="2Fe-2S_ferredoxin-type"/>
</dbReference>
<dbReference type="InterPro" id="IPR006058">
    <property type="entry name" value="2Fe2S_fd_BS"/>
</dbReference>
<feature type="domain" description="2Fe-2S ferredoxin-type" evidence="1">
    <location>
        <begin position="8"/>
        <end position="101"/>
    </location>
</feature>
<dbReference type="GO" id="GO:0051537">
    <property type="term" value="F:2 iron, 2 sulfur cluster binding"/>
    <property type="evidence" value="ECO:0007669"/>
    <property type="project" value="InterPro"/>
</dbReference>
<dbReference type="InterPro" id="IPR036010">
    <property type="entry name" value="2Fe-2S_ferredoxin-like_sf"/>
</dbReference>
<keyword evidence="3" id="KW-1185">Reference proteome</keyword>
<dbReference type="PROSITE" id="PS00197">
    <property type="entry name" value="2FE2S_FER_1"/>
    <property type="match status" value="1"/>
</dbReference>
<reference evidence="3" key="1">
    <citation type="submission" date="2016-10" db="EMBL/GenBank/DDBJ databases">
        <authorList>
            <person name="Varghese N."/>
            <person name="Submissions S."/>
        </authorList>
    </citation>
    <scope>NUCLEOTIDE SEQUENCE [LARGE SCALE GENOMIC DNA]</scope>
    <source>
        <strain evidence="3">OK042</strain>
    </source>
</reference>
<dbReference type="STRING" id="1884381.SAMN05518846_116137"/>
<dbReference type="InterPro" id="IPR012675">
    <property type="entry name" value="Beta-grasp_dom_sf"/>
</dbReference>
<accession>A0A1I4B2L1</accession>
<protein>
    <submittedName>
        <fullName evidence="2">Ferredoxin</fullName>
    </submittedName>
</protein>
<dbReference type="PROSITE" id="PS51085">
    <property type="entry name" value="2FE2S_FER_2"/>
    <property type="match status" value="1"/>
</dbReference>